<feature type="compositionally biased region" description="Basic and acidic residues" evidence="1">
    <location>
        <begin position="149"/>
        <end position="161"/>
    </location>
</feature>
<feature type="region of interest" description="Disordered" evidence="1">
    <location>
        <begin position="61"/>
        <end position="83"/>
    </location>
</feature>
<sequence>MMLSRTRKRSRAGAALGSRTSELGSGTPWAEADRGRELEHMREQETRSGFRFWNKVFARRTASQAEPDGSHLLPGPRPENTQKDAVKRDAIVNAIEAMAVIGGSCDRGKLCHHRRFAVCHVESTVDDGERTVVHHREGGNCRHTRRRGTAGDRCEERDAQQRHHFPARN</sequence>
<feature type="region of interest" description="Disordered" evidence="1">
    <location>
        <begin position="140"/>
        <end position="169"/>
    </location>
</feature>
<reference evidence="2" key="1">
    <citation type="journal article" date="2014" name="Genome Biol.">
        <title>Transcriptome and methylome profiling reveals relics of genome dominance in the mesopolyploid Brassica oleracea.</title>
        <authorList>
            <person name="Parkin I.A."/>
            <person name="Koh C."/>
            <person name="Tang H."/>
            <person name="Robinson S.J."/>
            <person name="Kagale S."/>
            <person name="Clarke W.E."/>
            <person name="Town C.D."/>
            <person name="Nixon J."/>
            <person name="Krishnakumar V."/>
            <person name="Bidwell S.L."/>
            <person name="Denoeud F."/>
            <person name="Belcram H."/>
            <person name="Links M.G."/>
            <person name="Just J."/>
            <person name="Clarke C."/>
            <person name="Bender T."/>
            <person name="Huebert T."/>
            <person name="Mason A.S."/>
            <person name="Pires J.C."/>
            <person name="Barker G."/>
            <person name="Moore J."/>
            <person name="Walley P.G."/>
            <person name="Manoli S."/>
            <person name="Batley J."/>
            <person name="Edwards D."/>
            <person name="Nelson M.N."/>
            <person name="Wang X."/>
            <person name="Paterson A.H."/>
            <person name="King G."/>
            <person name="Bancroft I."/>
            <person name="Chalhoub B."/>
            <person name="Sharpe A.G."/>
        </authorList>
    </citation>
    <scope>NUCLEOTIDE SEQUENCE [LARGE SCALE GENOMIC DNA]</scope>
    <source>
        <strain evidence="2">cv. TO1000</strain>
    </source>
</reference>
<keyword evidence="3" id="KW-1185">Reference proteome</keyword>
<accession>A0A0D2ZUF4</accession>
<dbReference type="Gramene" id="Bo01255s010.1">
    <property type="protein sequence ID" value="Bo01255s010.1"/>
    <property type="gene ID" value="Bo01255s010"/>
</dbReference>
<evidence type="ECO:0000313" key="2">
    <source>
        <dbReference type="EnsemblPlants" id="Bo01255s010.1"/>
    </source>
</evidence>
<evidence type="ECO:0000256" key="1">
    <source>
        <dbReference type="SAM" id="MobiDB-lite"/>
    </source>
</evidence>
<dbReference type="EnsemblPlants" id="Bo01255s010.1">
    <property type="protein sequence ID" value="Bo01255s010.1"/>
    <property type="gene ID" value="Bo01255s010"/>
</dbReference>
<reference evidence="2" key="2">
    <citation type="submission" date="2015-06" db="UniProtKB">
        <authorList>
            <consortium name="EnsemblPlants"/>
        </authorList>
    </citation>
    <scope>IDENTIFICATION</scope>
</reference>
<feature type="compositionally biased region" description="Basic residues" evidence="1">
    <location>
        <begin position="1"/>
        <end position="11"/>
    </location>
</feature>
<dbReference type="HOGENOM" id="CLU_1580723_0_0_1"/>
<proteinExistence type="predicted"/>
<dbReference type="AlphaFoldDB" id="A0A0D2ZUF4"/>
<dbReference type="Proteomes" id="UP000032141">
    <property type="component" value="Unassembled WGS sequence"/>
</dbReference>
<evidence type="ECO:0000313" key="3">
    <source>
        <dbReference type="Proteomes" id="UP000032141"/>
    </source>
</evidence>
<feature type="region of interest" description="Disordered" evidence="1">
    <location>
        <begin position="1"/>
        <end position="45"/>
    </location>
</feature>
<organism evidence="2 3">
    <name type="scientific">Brassica oleracea var. oleracea</name>
    <dbReference type="NCBI Taxonomy" id="109376"/>
    <lineage>
        <taxon>Eukaryota</taxon>
        <taxon>Viridiplantae</taxon>
        <taxon>Streptophyta</taxon>
        <taxon>Embryophyta</taxon>
        <taxon>Tracheophyta</taxon>
        <taxon>Spermatophyta</taxon>
        <taxon>Magnoliopsida</taxon>
        <taxon>eudicotyledons</taxon>
        <taxon>Gunneridae</taxon>
        <taxon>Pentapetalae</taxon>
        <taxon>rosids</taxon>
        <taxon>malvids</taxon>
        <taxon>Brassicales</taxon>
        <taxon>Brassicaceae</taxon>
        <taxon>Brassiceae</taxon>
        <taxon>Brassica</taxon>
    </lineage>
</organism>
<feature type="compositionally biased region" description="Basic and acidic residues" evidence="1">
    <location>
        <begin position="31"/>
        <end position="45"/>
    </location>
</feature>
<name>A0A0D2ZUF4_BRAOL</name>
<protein>
    <submittedName>
        <fullName evidence="2">Uncharacterized protein</fullName>
    </submittedName>
</protein>